<dbReference type="PANTHER" id="PTHR11069">
    <property type="entry name" value="GLUCOSYLCERAMIDASE"/>
    <property type="match status" value="1"/>
</dbReference>
<dbReference type="InterPro" id="IPR033452">
    <property type="entry name" value="GH30_C"/>
</dbReference>
<protein>
    <submittedName>
        <fullName evidence="7">Glycoside hydrolase family 30 beta sandwich domain-containing protein</fullName>
    </submittedName>
</protein>
<name>A0ABY7TB33_9SPHI</name>
<dbReference type="GO" id="GO:0016787">
    <property type="term" value="F:hydrolase activity"/>
    <property type="evidence" value="ECO:0007669"/>
    <property type="project" value="UniProtKB-KW"/>
</dbReference>
<keyword evidence="8" id="KW-1185">Reference proteome</keyword>
<dbReference type="Gene3D" id="2.60.40.1180">
    <property type="entry name" value="Golgi alpha-mannosidase II"/>
    <property type="match status" value="1"/>
</dbReference>
<dbReference type="InterPro" id="IPR013780">
    <property type="entry name" value="Glyco_hydro_b"/>
</dbReference>
<keyword evidence="4" id="KW-0326">Glycosidase</keyword>
<dbReference type="Pfam" id="PF17189">
    <property type="entry name" value="Glyco_hydro_30C"/>
    <property type="match status" value="1"/>
</dbReference>
<dbReference type="Gene3D" id="3.20.20.80">
    <property type="entry name" value="Glycosidases"/>
    <property type="match status" value="1"/>
</dbReference>
<evidence type="ECO:0000256" key="1">
    <source>
        <dbReference type="ARBA" id="ARBA00005382"/>
    </source>
</evidence>
<feature type="domain" description="Glycosyl hydrolase family 30 TIM-barrel" evidence="5">
    <location>
        <begin position="204"/>
        <end position="406"/>
    </location>
</feature>
<evidence type="ECO:0000256" key="4">
    <source>
        <dbReference type="RuleBase" id="RU361188"/>
    </source>
</evidence>
<keyword evidence="3 4" id="KW-0378">Hydrolase</keyword>
<evidence type="ECO:0000256" key="2">
    <source>
        <dbReference type="ARBA" id="ARBA00022729"/>
    </source>
</evidence>
<evidence type="ECO:0000313" key="8">
    <source>
        <dbReference type="Proteomes" id="UP001216139"/>
    </source>
</evidence>
<evidence type="ECO:0000256" key="3">
    <source>
        <dbReference type="ARBA" id="ARBA00022801"/>
    </source>
</evidence>
<evidence type="ECO:0000259" key="5">
    <source>
        <dbReference type="Pfam" id="PF02055"/>
    </source>
</evidence>
<evidence type="ECO:0000259" key="6">
    <source>
        <dbReference type="Pfam" id="PF17189"/>
    </source>
</evidence>
<dbReference type="InterPro" id="IPR001139">
    <property type="entry name" value="Glyco_hydro_30"/>
</dbReference>
<dbReference type="InterPro" id="IPR017853">
    <property type="entry name" value="GH"/>
</dbReference>
<dbReference type="InterPro" id="IPR033453">
    <property type="entry name" value="Glyco_hydro_30_TIM-barrel"/>
</dbReference>
<accession>A0ABY7TB33</accession>
<organism evidence="7 8">
    <name type="scientific">Mucilaginibacter jinjuensis</name>
    <dbReference type="NCBI Taxonomy" id="1176721"/>
    <lineage>
        <taxon>Bacteria</taxon>
        <taxon>Pseudomonadati</taxon>
        <taxon>Bacteroidota</taxon>
        <taxon>Sphingobacteriia</taxon>
        <taxon>Sphingobacteriales</taxon>
        <taxon>Sphingobacteriaceae</taxon>
        <taxon>Mucilaginibacter</taxon>
    </lineage>
</organism>
<sequence>MKINFICSLLILIGQWLYGQTVHVKWTETTQSKKFVTTAVIENFDYGSQADVEIKTETPLQTIAGFGGCFNELGWSSLKTLKPTDRASVMHELFSSEGANFTICRMPIGANDFSLQWYSYDETDHDFALNHFSINNDLITLIPFIHAAQQYQPELKLWASPWSPPQWMKYNKHYAEAMFENKSKYQNGIRPDQIGRPGMDMFIQEDRYFKTYACYFARFIKEYRKQRINIGMVMPQNEFYSNQVFPSCTWTVTGLTKFISYLGPEMDKLGVKIFFGTDNGSNPNILDTVKASQSGAFVNGAGFQWDGKKAVQQVHEKYPDLTLYQTEQECGDGRNTWEYCNYAWDLMKHYLNNGVCAYDYWNISLFRDGVSHWGWRQNSLVSIDSAKKSYSYNYEYYLLKHVSHFVKPGATLLKIQGSYDDLLAFRNPDGNIIIVIRNSGREPRTVRLKISGRIINQTLAADSFNTLVYSIN</sequence>
<dbReference type="Pfam" id="PF02055">
    <property type="entry name" value="Glyco_hydro_30"/>
    <property type="match status" value="2"/>
</dbReference>
<dbReference type="PRINTS" id="PR00843">
    <property type="entry name" value="GLHYDRLASE30"/>
</dbReference>
<feature type="domain" description="Glycosyl hydrolase family 30 TIM-barrel" evidence="5">
    <location>
        <begin position="63"/>
        <end position="173"/>
    </location>
</feature>
<dbReference type="SUPFAM" id="SSF51445">
    <property type="entry name" value="(Trans)glycosidases"/>
    <property type="match status" value="1"/>
</dbReference>
<dbReference type="Proteomes" id="UP001216139">
    <property type="component" value="Chromosome"/>
</dbReference>
<evidence type="ECO:0000313" key="7">
    <source>
        <dbReference type="EMBL" id="WCT13404.1"/>
    </source>
</evidence>
<proteinExistence type="inferred from homology"/>
<gene>
    <name evidence="7" type="ORF">PQO05_05580</name>
</gene>
<dbReference type="EMBL" id="CP117167">
    <property type="protein sequence ID" value="WCT13404.1"/>
    <property type="molecule type" value="Genomic_DNA"/>
</dbReference>
<keyword evidence="2" id="KW-0732">Signal</keyword>
<feature type="domain" description="Glycosyl hydrolase family 30 beta sandwich" evidence="6">
    <location>
        <begin position="423"/>
        <end position="467"/>
    </location>
</feature>
<dbReference type="RefSeq" id="WP_273631689.1">
    <property type="nucleotide sequence ID" value="NZ_CP117167.1"/>
</dbReference>
<reference evidence="7 8" key="1">
    <citation type="submission" date="2023-02" db="EMBL/GenBank/DDBJ databases">
        <title>Genome sequence of Mucilaginibacter jinjuensis strain KACC 16571.</title>
        <authorList>
            <person name="Kim S."/>
            <person name="Heo J."/>
            <person name="Kwon S.-W."/>
        </authorList>
    </citation>
    <scope>NUCLEOTIDE SEQUENCE [LARGE SCALE GENOMIC DNA]</scope>
    <source>
        <strain evidence="7 8">KACC 16571</strain>
    </source>
</reference>
<dbReference type="PANTHER" id="PTHR11069:SF23">
    <property type="entry name" value="LYSOSOMAL ACID GLUCOSYLCERAMIDASE"/>
    <property type="match status" value="1"/>
</dbReference>
<comment type="similarity">
    <text evidence="1 4">Belongs to the glycosyl hydrolase 30 family.</text>
</comment>